<comment type="caution">
    <text evidence="1">The sequence shown here is derived from an EMBL/GenBank/DDBJ whole genome shotgun (WGS) entry which is preliminary data.</text>
</comment>
<dbReference type="RefSeq" id="WP_134319882.1">
    <property type="nucleotide sequence ID" value="NZ_SNSG01000014.1"/>
</dbReference>
<proteinExistence type="predicted"/>
<gene>
    <name evidence="1" type="ORF">E3D37_27700</name>
</gene>
<dbReference type="EMBL" id="SNSQ01000037">
    <property type="protein sequence ID" value="TEU41052.1"/>
    <property type="molecule type" value="Genomic_DNA"/>
</dbReference>
<dbReference type="Proteomes" id="UP000298234">
    <property type="component" value="Unassembled WGS sequence"/>
</dbReference>
<dbReference type="AlphaFoldDB" id="A0AAX2RL50"/>
<protein>
    <submittedName>
        <fullName evidence="1">Uncharacterized protein</fullName>
    </submittedName>
</protein>
<organism evidence="1 2">
    <name type="scientific">Burkholderia cepacia</name>
    <name type="common">Pseudomonas cepacia</name>
    <dbReference type="NCBI Taxonomy" id="292"/>
    <lineage>
        <taxon>Bacteria</taxon>
        <taxon>Pseudomonadati</taxon>
        <taxon>Pseudomonadota</taxon>
        <taxon>Betaproteobacteria</taxon>
        <taxon>Burkholderiales</taxon>
        <taxon>Burkholderiaceae</taxon>
        <taxon>Burkholderia</taxon>
        <taxon>Burkholderia cepacia complex</taxon>
    </lineage>
</organism>
<reference evidence="1 2" key="1">
    <citation type="submission" date="2019-03" db="EMBL/GenBank/DDBJ databases">
        <title>Burkholderia cepacia outbreak.</title>
        <authorList>
            <person name="Farzana R."/>
            <person name="Walsh T.R."/>
        </authorList>
    </citation>
    <scope>NUCLEOTIDE SEQUENCE [LARGE SCALE GENOMIC DNA]</scope>
    <source>
        <strain evidence="2">d13</strain>
    </source>
</reference>
<evidence type="ECO:0000313" key="1">
    <source>
        <dbReference type="EMBL" id="TEU41052.1"/>
    </source>
</evidence>
<name>A0AAX2RL50_BURCE</name>
<sequence>MTVRMRRRRIDRCVPPRVTGKVASRLWDAGRRRTLKKQRGMDEISFKEAADDPAIEIVVRRDGEYAIVATAVNLKINS</sequence>
<evidence type="ECO:0000313" key="2">
    <source>
        <dbReference type="Proteomes" id="UP000298234"/>
    </source>
</evidence>
<accession>A0AAX2RL50</accession>